<dbReference type="AlphaFoldDB" id="A0A517MXF4"/>
<evidence type="ECO:0000313" key="4">
    <source>
        <dbReference type="Proteomes" id="UP000319852"/>
    </source>
</evidence>
<dbReference type="InterPro" id="IPR036515">
    <property type="entry name" value="Transposase_17_sf"/>
</dbReference>
<dbReference type="GO" id="GO:0003677">
    <property type="term" value="F:DNA binding"/>
    <property type="evidence" value="ECO:0007669"/>
    <property type="project" value="InterPro"/>
</dbReference>
<dbReference type="KEGG" id="amob:HG15A2_28840"/>
<name>A0A517MXF4_9BACT</name>
<dbReference type="GO" id="GO:0006313">
    <property type="term" value="P:DNA transposition"/>
    <property type="evidence" value="ECO:0007669"/>
    <property type="project" value="InterPro"/>
</dbReference>
<organism evidence="3 4">
    <name type="scientific">Adhaeretor mobilis</name>
    <dbReference type="NCBI Taxonomy" id="1930276"/>
    <lineage>
        <taxon>Bacteria</taxon>
        <taxon>Pseudomonadati</taxon>
        <taxon>Planctomycetota</taxon>
        <taxon>Planctomycetia</taxon>
        <taxon>Pirellulales</taxon>
        <taxon>Lacipirellulaceae</taxon>
        <taxon>Adhaeretor</taxon>
    </lineage>
</organism>
<dbReference type="EMBL" id="CP036263">
    <property type="protein sequence ID" value="QDS99560.1"/>
    <property type="molecule type" value="Genomic_DNA"/>
</dbReference>
<dbReference type="PANTHER" id="PTHR33360:SF2">
    <property type="entry name" value="TRANSPOSASE FOR INSERTION SEQUENCE ELEMENT IS200"/>
    <property type="match status" value="1"/>
</dbReference>
<dbReference type="InterPro" id="IPR002686">
    <property type="entry name" value="Transposase_17"/>
</dbReference>
<evidence type="ECO:0000313" key="3">
    <source>
        <dbReference type="EMBL" id="QDS99560.1"/>
    </source>
</evidence>
<feature type="domain" description="Transposase IS200-like" evidence="2">
    <location>
        <begin position="61"/>
        <end position="108"/>
    </location>
</feature>
<dbReference type="PANTHER" id="PTHR33360">
    <property type="entry name" value="TRANSPOSASE FOR INSERTION SEQUENCE ELEMENT IS200"/>
    <property type="match status" value="1"/>
</dbReference>
<dbReference type="GO" id="GO:0004803">
    <property type="term" value="F:transposase activity"/>
    <property type="evidence" value="ECO:0007669"/>
    <property type="project" value="InterPro"/>
</dbReference>
<dbReference type="Proteomes" id="UP000319852">
    <property type="component" value="Chromosome"/>
</dbReference>
<evidence type="ECO:0000256" key="1">
    <source>
        <dbReference type="SAM" id="MobiDB-lite"/>
    </source>
</evidence>
<dbReference type="Gene3D" id="3.30.70.1290">
    <property type="entry name" value="Transposase IS200-like"/>
    <property type="match status" value="1"/>
</dbReference>
<protein>
    <submittedName>
        <fullName evidence="3">Transposase IS200 like protein</fullName>
    </submittedName>
</protein>
<gene>
    <name evidence="3" type="ORF">HG15A2_28840</name>
</gene>
<keyword evidence="4" id="KW-1185">Reference proteome</keyword>
<evidence type="ECO:0000259" key="2">
    <source>
        <dbReference type="Pfam" id="PF01797"/>
    </source>
</evidence>
<feature type="region of interest" description="Disordered" evidence="1">
    <location>
        <begin position="33"/>
        <end position="53"/>
    </location>
</feature>
<sequence length="115" mass="13455">MEVSDFLGRPDKFISVNHQHCWCVPNRLRRSRSIKTDTPEEGPEGSGGSAMKDWRSQPHVKWDCTYHIVIVPKYRRRKFYGSLRVEIGKILRQLCRQKEVELVEGKAMLTMSTFC</sequence>
<dbReference type="SUPFAM" id="SSF143422">
    <property type="entry name" value="Transposase IS200-like"/>
    <property type="match status" value="1"/>
</dbReference>
<proteinExistence type="predicted"/>
<dbReference type="Pfam" id="PF01797">
    <property type="entry name" value="Y1_Tnp"/>
    <property type="match status" value="1"/>
</dbReference>
<reference evidence="3 4" key="1">
    <citation type="submission" date="2019-02" db="EMBL/GenBank/DDBJ databases">
        <title>Deep-cultivation of Planctomycetes and their phenomic and genomic characterization uncovers novel biology.</title>
        <authorList>
            <person name="Wiegand S."/>
            <person name="Jogler M."/>
            <person name="Boedeker C."/>
            <person name="Pinto D."/>
            <person name="Vollmers J."/>
            <person name="Rivas-Marin E."/>
            <person name="Kohn T."/>
            <person name="Peeters S.H."/>
            <person name="Heuer A."/>
            <person name="Rast P."/>
            <person name="Oberbeckmann S."/>
            <person name="Bunk B."/>
            <person name="Jeske O."/>
            <person name="Meyerdierks A."/>
            <person name="Storesund J.E."/>
            <person name="Kallscheuer N."/>
            <person name="Luecker S."/>
            <person name="Lage O.M."/>
            <person name="Pohl T."/>
            <person name="Merkel B.J."/>
            <person name="Hornburger P."/>
            <person name="Mueller R.-W."/>
            <person name="Bruemmer F."/>
            <person name="Labrenz M."/>
            <person name="Spormann A.M."/>
            <person name="Op den Camp H."/>
            <person name="Overmann J."/>
            <person name="Amann R."/>
            <person name="Jetten M.S.M."/>
            <person name="Mascher T."/>
            <person name="Medema M.H."/>
            <person name="Devos D.P."/>
            <person name="Kaster A.-K."/>
            <person name="Ovreas L."/>
            <person name="Rohde M."/>
            <person name="Galperin M.Y."/>
            <person name="Jogler C."/>
        </authorList>
    </citation>
    <scope>NUCLEOTIDE SEQUENCE [LARGE SCALE GENOMIC DNA]</scope>
    <source>
        <strain evidence="3 4">HG15A2</strain>
    </source>
</reference>
<accession>A0A517MXF4</accession>